<dbReference type="Pfam" id="PF00867">
    <property type="entry name" value="XPG_I"/>
    <property type="match status" value="1"/>
</dbReference>
<keyword evidence="14" id="KW-1185">Reference proteome</keyword>
<feature type="compositionally biased region" description="Polar residues" evidence="10">
    <location>
        <begin position="714"/>
        <end position="726"/>
    </location>
</feature>
<keyword evidence="3" id="KW-0540">Nuclease</keyword>
<dbReference type="InterPro" id="IPR036279">
    <property type="entry name" value="5-3_exonuclease_C_sf"/>
</dbReference>
<keyword evidence="5" id="KW-0227">DNA damage</keyword>
<comment type="cofactor">
    <cofactor evidence="1">
        <name>Mg(2+)</name>
        <dbReference type="ChEBI" id="CHEBI:18420"/>
    </cofactor>
</comment>
<evidence type="ECO:0000256" key="2">
    <source>
        <dbReference type="ARBA" id="ARBA00004123"/>
    </source>
</evidence>
<evidence type="ECO:0000256" key="6">
    <source>
        <dbReference type="ARBA" id="ARBA00022801"/>
    </source>
</evidence>
<dbReference type="AlphaFoldDB" id="A0A1Q2YBQ9"/>
<dbReference type="Proteomes" id="UP000186136">
    <property type="component" value="Unassembled WGS sequence"/>
</dbReference>
<dbReference type="InterPro" id="IPR019974">
    <property type="entry name" value="XPG_CS"/>
</dbReference>
<dbReference type="SMART" id="SM00484">
    <property type="entry name" value="XPGI"/>
    <property type="match status" value="1"/>
</dbReference>
<dbReference type="Gene3D" id="1.10.150.20">
    <property type="entry name" value="5' to 3' exonuclease, C-terminal subdomain"/>
    <property type="match status" value="1"/>
</dbReference>
<dbReference type="CDD" id="cd09857">
    <property type="entry name" value="PIN_EXO1"/>
    <property type="match status" value="1"/>
</dbReference>
<evidence type="ECO:0000256" key="5">
    <source>
        <dbReference type="ARBA" id="ARBA00022763"/>
    </source>
</evidence>
<dbReference type="GO" id="GO:0006281">
    <property type="term" value="P:DNA repair"/>
    <property type="evidence" value="ECO:0007669"/>
    <property type="project" value="UniProtKB-KW"/>
</dbReference>
<reference evidence="13 14" key="1">
    <citation type="submission" date="2016-08" db="EMBL/GenBank/DDBJ databases">
        <title>Whole genome shotgun sequence of Pichia membranifaciens KS47-1.</title>
        <authorList>
            <person name="Konishi M."/>
            <person name="Ishida M."/>
            <person name="Arakawa T."/>
            <person name="Kato Y."/>
            <person name="Horiuchi J."/>
        </authorList>
    </citation>
    <scope>NUCLEOTIDE SEQUENCE [LARGE SCALE GENOMIC DNA]</scope>
    <source>
        <strain evidence="13 14">KS47-1</strain>
    </source>
</reference>
<feature type="domain" description="XPG N-terminal" evidence="12">
    <location>
        <begin position="1"/>
        <end position="99"/>
    </location>
</feature>
<keyword evidence="8" id="KW-0234">DNA repair</keyword>
<dbReference type="InterPro" id="IPR044752">
    <property type="entry name" value="PIN-like_EXO1"/>
</dbReference>
<evidence type="ECO:0000313" key="14">
    <source>
        <dbReference type="Proteomes" id="UP000186136"/>
    </source>
</evidence>
<keyword evidence="6" id="KW-0378">Hydrolase</keyword>
<dbReference type="FunFam" id="3.40.50.1010:FF:000002">
    <property type="entry name" value="Exonuclease 1, putative"/>
    <property type="match status" value="1"/>
</dbReference>
<gene>
    <name evidence="13" type="ORF">PMKS-000431</name>
</gene>
<dbReference type="PANTHER" id="PTHR11081:SF65">
    <property type="entry name" value="DNA DAMAGE-INDUCIBLE PROTEIN DIN7-RELATED"/>
    <property type="match status" value="1"/>
</dbReference>
<protein>
    <submittedName>
        <fullName evidence="13">Uncharacterized protein</fullName>
    </submittedName>
</protein>
<dbReference type="SMART" id="SM00279">
    <property type="entry name" value="HhH2"/>
    <property type="match status" value="1"/>
</dbReference>
<dbReference type="EMBL" id="BDGI01000015">
    <property type="protein sequence ID" value="GAV26970.1"/>
    <property type="molecule type" value="Genomic_DNA"/>
</dbReference>
<dbReference type="InterPro" id="IPR006085">
    <property type="entry name" value="XPG_DNA_repair_N"/>
</dbReference>
<dbReference type="Gene3D" id="3.40.50.1010">
    <property type="entry name" value="5'-nuclease"/>
    <property type="match status" value="1"/>
</dbReference>
<dbReference type="GO" id="GO:0046872">
    <property type="term" value="F:metal ion binding"/>
    <property type="evidence" value="ECO:0007669"/>
    <property type="project" value="UniProtKB-KW"/>
</dbReference>
<dbReference type="InterPro" id="IPR006084">
    <property type="entry name" value="XPG/Rad2"/>
</dbReference>
<feature type="domain" description="XPG-I" evidence="11">
    <location>
        <begin position="138"/>
        <end position="208"/>
    </location>
</feature>
<sequence length="735" mass="82269">MGVSGLLPVLKSIQEPTTLERFRGRTLAIDTYAWLHKASFTCAEDLVLERPTRAYINYFKKKLDMLKHFNITPYFVFDGDYLPSKGATEKERESRRAEYKKLASEAKSSGNLKLAFNYYQKACDISPEMAKSLINELRMRYIKYVVAPYEADSQMVMLEKLGLVDGIISEDSDLLIFGCKTLITKLDDKGQCIEIRRDNFKNCKGSHISTFNDGQLLLMAAISGCDYTKGIPGIGMQKAISLVKYYKTYERVIMSIKVEGKSIPATFDEEYKRAEIAFRHQIVFNPTEQVAQHLNALPEEVTNIYSQEYIHSCTGFILDQEIHKKIATGELDPFSKNVLISWEAKVNSPANRSNSLPVQSSPIFNNTILRRSKTDNVMPQRRPEAEPVTRKRKSTMKIDQFGQFIKKKQMTSISNRDNKGKEVIADLSPISKRQKLLSTSQNGPGTLSKFFSHQKEVSNETNEKQFPATSSDIEDITEEDFNDINMKLNKSIDGGVQEKNADSSDVNLTESEDETEKNTNSNILHSESDMEDIINSSEISQSTITPDKTFSRHTPTSLMMEGSSISSGISTDPGEVNTECYLEDDRNEGELSRHDDSNDEDVIVDKSNLLAEIYSFNHNSKPKRFFNANMGTSSTLAPVNGKDNSKSTGSSSVFSPEKWVRNLKGGGVGAAGVGRVHRPSPLQNRIPLRDVTSSANIHNTGTNGGKDAAKDGSKTQQRKSTTTRPDLSSFRYVSK</sequence>
<evidence type="ECO:0000256" key="10">
    <source>
        <dbReference type="SAM" id="MobiDB-lite"/>
    </source>
</evidence>
<dbReference type="OrthoDB" id="26491at2759"/>
<proteinExistence type="predicted"/>
<evidence type="ECO:0000256" key="3">
    <source>
        <dbReference type="ARBA" id="ARBA00022722"/>
    </source>
</evidence>
<evidence type="ECO:0000256" key="4">
    <source>
        <dbReference type="ARBA" id="ARBA00022723"/>
    </source>
</evidence>
<dbReference type="GO" id="GO:0003677">
    <property type="term" value="F:DNA binding"/>
    <property type="evidence" value="ECO:0007669"/>
    <property type="project" value="InterPro"/>
</dbReference>
<dbReference type="GO" id="GO:0017108">
    <property type="term" value="F:5'-flap endonuclease activity"/>
    <property type="evidence" value="ECO:0007669"/>
    <property type="project" value="TreeGrafter"/>
</dbReference>
<dbReference type="SUPFAM" id="SSF88723">
    <property type="entry name" value="PIN domain-like"/>
    <property type="match status" value="1"/>
</dbReference>
<dbReference type="InterPro" id="IPR006086">
    <property type="entry name" value="XPG-I_dom"/>
</dbReference>
<dbReference type="Pfam" id="PF00752">
    <property type="entry name" value="XPG_N"/>
    <property type="match status" value="1"/>
</dbReference>
<feature type="region of interest" description="Disordered" evidence="10">
    <location>
        <begin position="375"/>
        <end position="394"/>
    </location>
</feature>
<evidence type="ECO:0000259" key="11">
    <source>
        <dbReference type="SMART" id="SM00484"/>
    </source>
</evidence>
<dbReference type="PROSITE" id="PS00841">
    <property type="entry name" value="XPG_1"/>
    <property type="match status" value="1"/>
</dbReference>
<evidence type="ECO:0000313" key="13">
    <source>
        <dbReference type="EMBL" id="GAV26970.1"/>
    </source>
</evidence>
<evidence type="ECO:0000256" key="8">
    <source>
        <dbReference type="ARBA" id="ARBA00023204"/>
    </source>
</evidence>
<feature type="region of interest" description="Disordered" evidence="10">
    <location>
        <begin position="670"/>
        <end position="735"/>
    </location>
</feature>
<keyword evidence="7" id="KW-0460">Magnesium</keyword>
<accession>A0A1Q2YBQ9</accession>
<dbReference type="GO" id="GO:0005634">
    <property type="term" value="C:nucleus"/>
    <property type="evidence" value="ECO:0007669"/>
    <property type="project" value="UniProtKB-SubCell"/>
</dbReference>
<dbReference type="InterPro" id="IPR029060">
    <property type="entry name" value="PIN-like_dom_sf"/>
</dbReference>
<evidence type="ECO:0000256" key="7">
    <source>
        <dbReference type="ARBA" id="ARBA00022842"/>
    </source>
</evidence>
<dbReference type="PRINTS" id="PR00853">
    <property type="entry name" value="XPGRADSUPER"/>
</dbReference>
<feature type="region of interest" description="Disordered" evidence="10">
    <location>
        <begin position="492"/>
        <end position="520"/>
    </location>
</feature>
<dbReference type="InterPro" id="IPR008918">
    <property type="entry name" value="HhH2"/>
</dbReference>
<feature type="compositionally biased region" description="Polar residues" evidence="10">
    <location>
        <begin position="691"/>
        <end position="701"/>
    </location>
</feature>
<comment type="subcellular location">
    <subcellularLocation>
        <location evidence="2">Nucleus</location>
    </subcellularLocation>
</comment>
<evidence type="ECO:0000259" key="12">
    <source>
        <dbReference type="SMART" id="SM00485"/>
    </source>
</evidence>
<dbReference type="PANTHER" id="PTHR11081">
    <property type="entry name" value="FLAP ENDONUCLEASE FAMILY MEMBER"/>
    <property type="match status" value="1"/>
</dbReference>
<dbReference type="SUPFAM" id="SSF47807">
    <property type="entry name" value="5' to 3' exonuclease, C-terminal subdomain"/>
    <property type="match status" value="1"/>
</dbReference>
<evidence type="ECO:0000256" key="9">
    <source>
        <dbReference type="ARBA" id="ARBA00023242"/>
    </source>
</evidence>
<comment type="caution">
    <text evidence="13">The sequence shown here is derived from an EMBL/GenBank/DDBJ whole genome shotgun (WGS) entry which is preliminary data.</text>
</comment>
<organism evidence="13 14">
    <name type="scientific">Pichia membranifaciens</name>
    <dbReference type="NCBI Taxonomy" id="4926"/>
    <lineage>
        <taxon>Eukaryota</taxon>
        <taxon>Fungi</taxon>
        <taxon>Dikarya</taxon>
        <taxon>Ascomycota</taxon>
        <taxon>Saccharomycotina</taxon>
        <taxon>Pichiomycetes</taxon>
        <taxon>Pichiales</taxon>
        <taxon>Pichiaceae</taxon>
        <taxon>Pichia</taxon>
    </lineage>
</organism>
<evidence type="ECO:0000256" key="1">
    <source>
        <dbReference type="ARBA" id="ARBA00001946"/>
    </source>
</evidence>
<keyword evidence="4" id="KW-0479">Metal-binding</keyword>
<name>A0A1Q2YBQ9_9ASCO</name>
<dbReference type="SMART" id="SM00485">
    <property type="entry name" value="XPGN"/>
    <property type="match status" value="1"/>
</dbReference>
<keyword evidence="9" id="KW-0539">Nucleus</keyword>